<feature type="transmembrane region" description="Helical" evidence="2">
    <location>
        <begin position="37"/>
        <end position="55"/>
    </location>
</feature>
<organism evidence="3">
    <name type="scientific">Pyrodinium bahamense</name>
    <dbReference type="NCBI Taxonomy" id="73915"/>
    <lineage>
        <taxon>Eukaryota</taxon>
        <taxon>Sar</taxon>
        <taxon>Alveolata</taxon>
        <taxon>Dinophyceae</taxon>
        <taxon>Gonyaulacales</taxon>
        <taxon>Pyrocystaceae</taxon>
        <taxon>Pyrodinium</taxon>
    </lineage>
</organism>
<feature type="compositionally biased region" description="Pro residues" evidence="1">
    <location>
        <begin position="233"/>
        <end position="242"/>
    </location>
</feature>
<keyword evidence="2" id="KW-1133">Transmembrane helix</keyword>
<evidence type="ECO:0000256" key="1">
    <source>
        <dbReference type="SAM" id="MobiDB-lite"/>
    </source>
</evidence>
<gene>
    <name evidence="3" type="ORF">PBAH0796_LOCUS27737</name>
</gene>
<reference evidence="3" key="1">
    <citation type="submission" date="2021-01" db="EMBL/GenBank/DDBJ databases">
        <authorList>
            <person name="Corre E."/>
            <person name="Pelletier E."/>
            <person name="Niang G."/>
            <person name="Scheremetjew M."/>
            <person name="Finn R."/>
            <person name="Kale V."/>
            <person name="Holt S."/>
            <person name="Cochrane G."/>
            <person name="Meng A."/>
            <person name="Brown T."/>
            <person name="Cohen L."/>
        </authorList>
    </citation>
    <scope>NUCLEOTIDE SEQUENCE</scope>
    <source>
        <strain evidence="3">Pbaha01</strain>
    </source>
</reference>
<keyword evidence="2" id="KW-0472">Membrane</keyword>
<name>A0A7S0B6H6_9DINO</name>
<accession>A0A7S0B6H6</accession>
<sequence>MAQAVSPHSNVAPLFTLVVGDVLSAANTTMEMKDPDYPLVGVILGQLVLCFGRTASGNAAGAMQDAVGLVLGLAVFWETTAMLALAYGVACTCGSVYSFTQLVNLLLQFKFGPSPYGMTRESLSRVVVLFAPVVSTAGVMVATRTFRRACSPCSPGEAYPLLQPSPSACSWSLWPPPPTPPPPPLCGHQRPPSGRTAGVGARLPSSGAGAGAAAARAANASRPFRAIFQAPVPRSPGPQPRPRSPRSPRAVGVAAGAGGGVAARDAPEEPGAVL</sequence>
<dbReference type="EMBL" id="HBEG01045642">
    <property type="protein sequence ID" value="CAD8384049.1"/>
    <property type="molecule type" value="Transcribed_RNA"/>
</dbReference>
<feature type="transmembrane region" description="Helical" evidence="2">
    <location>
        <begin position="123"/>
        <end position="142"/>
    </location>
</feature>
<protein>
    <submittedName>
        <fullName evidence="3">Uncharacterized protein</fullName>
    </submittedName>
</protein>
<evidence type="ECO:0000256" key="2">
    <source>
        <dbReference type="SAM" id="Phobius"/>
    </source>
</evidence>
<feature type="region of interest" description="Disordered" evidence="1">
    <location>
        <begin position="180"/>
        <end position="274"/>
    </location>
</feature>
<proteinExistence type="predicted"/>
<keyword evidence="2" id="KW-0812">Transmembrane</keyword>
<dbReference type="AlphaFoldDB" id="A0A7S0B6H6"/>
<feature type="transmembrane region" description="Helical" evidence="2">
    <location>
        <begin position="67"/>
        <end position="90"/>
    </location>
</feature>
<evidence type="ECO:0000313" key="3">
    <source>
        <dbReference type="EMBL" id="CAD8384049.1"/>
    </source>
</evidence>
<feature type="compositionally biased region" description="Low complexity" evidence="1">
    <location>
        <begin position="200"/>
        <end position="232"/>
    </location>
</feature>